<accession>A0ABQ5DIX7</accession>
<dbReference type="Proteomes" id="UP001151760">
    <property type="component" value="Unassembled WGS sequence"/>
</dbReference>
<sequence length="501" mass="57443">MDTQCASYTLDPLSQKLEDENISLQFQVLNYAKENAHFKTIYKNLFDSINVASAQTKVITNSLQDKLNDTIYENAKLRAQLCDKVSEQKDTTKVIAPGMFRINPFKTSREENFVPINEARASIRTKPITVSQPHVITKQDVNSDLNGLSSTGVDNIAMTRRLHPRSNTQNHRVPFASKSSCIKNKEVEVEEQHRNVLLSKNQKHKSSECNNIKLAIRNDKSEVVCAMLDVWVLVPPLDNIKPLTLKWLFKNKNDEENTVIRNKTRLVVKGYRQEEGIDFEESFVPVTRMKAIKTFLAYATHKPFIVFQMDVKTAFLHAKEGTLWVKAGTKGMYGMETCDPIGTTMEIKDKLNLDKNGTLVDAMKYRSMIGALMYLTSSRPDIVHATCLCARYQARSTEKHLKEVKRIFRYLRGTVNIVITEYLVNISKRRALWSLNEDILKITILTTNTPYPSRKIRHICACTHQRPQRKQVKYVISKKGNMSSWDEVSPKSKNDMPLHDK</sequence>
<dbReference type="PANTHER" id="PTHR11439:SF509">
    <property type="entry name" value="RNA-DIRECTED DNA POLYMERASE"/>
    <property type="match status" value="1"/>
</dbReference>
<evidence type="ECO:0000313" key="2">
    <source>
        <dbReference type="EMBL" id="GJT39186.1"/>
    </source>
</evidence>
<feature type="domain" description="Reverse transcriptase Ty1/copia-type" evidence="1">
    <location>
        <begin position="229"/>
        <end position="326"/>
    </location>
</feature>
<evidence type="ECO:0000259" key="1">
    <source>
        <dbReference type="Pfam" id="PF07727"/>
    </source>
</evidence>
<dbReference type="EMBL" id="BQNB010015366">
    <property type="protein sequence ID" value="GJT39186.1"/>
    <property type="molecule type" value="Genomic_DNA"/>
</dbReference>
<name>A0ABQ5DIX7_9ASTR</name>
<dbReference type="Pfam" id="PF07727">
    <property type="entry name" value="RVT_2"/>
    <property type="match status" value="1"/>
</dbReference>
<protein>
    <submittedName>
        <fullName evidence="2">Retrotransposon protein, putative, unclassified</fullName>
    </submittedName>
</protein>
<reference evidence="2" key="1">
    <citation type="journal article" date="2022" name="Int. J. Mol. Sci.">
        <title>Draft Genome of Tanacetum Coccineum: Genomic Comparison of Closely Related Tanacetum-Family Plants.</title>
        <authorList>
            <person name="Yamashiro T."/>
            <person name="Shiraishi A."/>
            <person name="Nakayama K."/>
            <person name="Satake H."/>
        </authorList>
    </citation>
    <scope>NUCLEOTIDE SEQUENCE</scope>
</reference>
<reference evidence="2" key="2">
    <citation type="submission" date="2022-01" db="EMBL/GenBank/DDBJ databases">
        <authorList>
            <person name="Yamashiro T."/>
            <person name="Shiraishi A."/>
            <person name="Satake H."/>
            <person name="Nakayama K."/>
        </authorList>
    </citation>
    <scope>NUCLEOTIDE SEQUENCE</scope>
</reference>
<organism evidence="2 3">
    <name type="scientific">Tanacetum coccineum</name>
    <dbReference type="NCBI Taxonomy" id="301880"/>
    <lineage>
        <taxon>Eukaryota</taxon>
        <taxon>Viridiplantae</taxon>
        <taxon>Streptophyta</taxon>
        <taxon>Embryophyta</taxon>
        <taxon>Tracheophyta</taxon>
        <taxon>Spermatophyta</taxon>
        <taxon>Magnoliopsida</taxon>
        <taxon>eudicotyledons</taxon>
        <taxon>Gunneridae</taxon>
        <taxon>Pentapetalae</taxon>
        <taxon>asterids</taxon>
        <taxon>campanulids</taxon>
        <taxon>Asterales</taxon>
        <taxon>Asteraceae</taxon>
        <taxon>Asteroideae</taxon>
        <taxon>Anthemideae</taxon>
        <taxon>Anthemidinae</taxon>
        <taxon>Tanacetum</taxon>
    </lineage>
</organism>
<keyword evidence="3" id="KW-1185">Reference proteome</keyword>
<dbReference type="InterPro" id="IPR013103">
    <property type="entry name" value="RVT_2"/>
</dbReference>
<evidence type="ECO:0000313" key="3">
    <source>
        <dbReference type="Proteomes" id="UP001151760"/>
    </source>
</evidence>
<gene>
    <name evidence="2" type="ORF">Tco_0939051</name>
</gene>
<dbReference type="PANTHER" id="PTHR11439">
    <property type="entry name" value="GAG-POL-RELATED RETROTRANSPOSON"/>
    <property type="match status" value="1"/>
</dbReference>
<proteinExistence type="predicted"/>
<comment type="caution">
    <text evidence="2">The sequence shown here is derived from an EMBL/GenBank/DDBJ whole genome shotgun (WGS) entry which is preliminary data.</text>
</comment>